<proteinExistence type="inferred from homology"/>
<evidence type="ECO:0000256" key="4">
    <source>
        <dbReference type="ARBA" id="ARBA00022475"/>
    </source>
</evidence>
<feature type="transmembrane region" description="Helical" evidence="10">
    <location>
        <begin position="433"/>
        <end position="452"/>
    </location>
</feature>
<keyword evidence="8 10" id="KW-1133">Transmembrane helix</keyword>
<comment type="subcellular location">
    <subcellularLocation>
        <location evidence="1">Cell inner membrane</location>
        <topology evidence="1">Multi-pass membrane protein</topology>
    </subcellularLocation>
</comment>
<evidence type="ECO:0000256" key="6">
    <source>
        <dbReference type="ARBA" id="ARBA00022692"/>
    </source>
</evidence>
<dbReference type="GO" id="GO:0006865">
    <property type="term" value="P:amino acid transport"/>
    <property type="evidence" value="ECO:0007669"/>
    <property type="project" value="UniProtKB-KW"/>
</dbReference>
<evidence type="ECO:0000256" key="1">
    <source>
        <dbReference type="ARBA" id="ARBA00004429"/>
    </source>
</evidence>
<evidence type="ECO:0000256" key="10">
    <source>
        <dbReference type="SAM" id="Phobius"/>
    </source>
</evidence>
<feature type="transmembrane region" description="Helical" evidence="10">
    <location>
        <begin position="245"/>
        <end position="266"/>
    </location>
</feature>
<organism evidence="12">
    <name type="scientific">Propionibacterium freudenreichii subsp. freudenreichii</name>
    <dbReference type="NCBI Taxonomy" id="66712"/>
    <lineage>
        <taxon>Bacteria</taxon>
        <taxon>Bacillati</taxon>
        <taxon>Actinomycetota</taxon>
        <taxon>Actinomycetes</taxon>
        <taxon>Propionibacteriales</taxon>
        <taxon>Propionibacteriaceae</taxon>
        <taxon>Propionibacterium</taxon>
    </lineage>
</organism>
<evidence type="ECO:0000259" key="11">
    <source>
        <dbReference type="Pfam" id="PF00324"/>
    </source>
</evidence>
<evidence type="ECO:0000256" key="5">
    <source>
        <dbReference type="ARBA" id="ARBA00022519"/>
    </source>
</evidence>
<feature type="transmembrane region" description="Helical" evidence="10">
    <location>
        <begin position="338"/>
        <end position="358"/>
    </location>
</feature>
<dbReference type="EMBL" id="LM676401">
    <property type="protein sequence ID" value="CEP26356.1"/>
    <property type="molecule type" value="Genomic_DNA"/>
</dbReference>
<dbReference type="PROSITE" id="PS00218">
    <property type="entry name" value="AMINO_ACID_PERMEASE_1"/>
    <property type="match status" value="1"/>
</dbReference>
<evidence type="ECO:0000256" key="8">
    <source>
        <dbReference type="ARBA" id="ARBA00022989"/>
    </source>
</evidence>
<feature type="transmembrane region" description="Helical" evidence="10">
    <location>
        <begin position="409"/>
        <end position="427"/>
    </location>
</feature>
<feature type="transmembrane region" description="Helical" evidence="10">
    <location>
        <begin position="364"/>
        <end position="388"/>
    </location>
</feature>
<comment type="similarity">
    <text evidence="2">Belongs to the amino acid-polyamine-organocation (APC) superfamily. Amino acid transporter (AAT) (TC 2.A.3.1) family.</text>
</comment>
<evidence type="ECO:0000256" key="3">
    <source>
        <dbReference type="ARBA" id="ARBA00022448"/>
    </source>
</evidence>
<reference evidence="12" key="1">
    <citation type="submission" date="2014-08" db="EMBL/GenBank/DDBJ databases">
        <authorList>
            <person name="Falentin Helene"/>
        </authorList>
    </citation>
    <scope>NUCLEOTIDE SEQUENCE</scope>
</reference>
<sequence length="464" mass="50346">MSTTAADPAPAGLRRSLRNRHIQMIALGGAIGTGLFYGSAESIGQAGPAILLCYIVGGAIIFLVMRALGEMSVDTPTSGAFSFYAYKNWSPRAGFISGWNYWFNYIAVSMAELTVVGKYIQFWLPGVPQWVTAAVCLVAITAINLISVKAYGESEFWFAIVKVVAIIAMIVLGLVIILTGFGNGGHPIGFSNLWKNGGFFPMGVTGMLMGLVVVMFSFGGVELIGIAAGETDDPKKTIPKAITQVVYRILIFYVGAVFVMLCLFPWNELGTSESPFVVIFHKIGIGSAATILNIVVLTAAISAYNSGLYSNGRMLYSLARQRNAPAVLGRVNRFGSPYVGVLVSSCVTAIAVVLTYLFPDTVFLYVISIALIAGIINWTMIVITDIKFRKRIGPEGVRKLAFRMPGHPVTSYVVIAFLAMVVVLMGFMPNYRISLIVGAVWLAVLWFFDWLLTRRHGVRHISAE</sequence>
<keyword evidence="4" id="KW-1003">Cell membrane</keyword>
<dbReference type="Pfam" id="PF00324">
    <property type="entry name" value="AA_permease"/>
    <property type="match status" value="1"/>
</dbReference>
<feature type="transmembrane region" description="Helical" evidence="10">
    <location>
        <begin position="21"/>
        <end position="40"/>
    </location>
</feature>
<dbReference type="PANTHER" id="PTHR43495">
    <property type="entry name" value="GABA PERMEASE"/>
    <property type="match status" value="1"/>
</dbReference>
<dbReference type="Gene3D" id="1.20.1740.10">
    <property type="entry name" value="Amino acid/polyamine transporter I"/>
    <property type="match status" value="1"/>
</dbReference>
<evidence type="ECO:0000256" key="2">
    <source>
        <dbReference type="ARBA" id="ARBA00008583"/>
    </source>
</evidence>
<dbReference type="GO" id="GO:0055085">
    <property type="term" value="P:transmembrane transport"/>
    <property type="evidence" value="ECO:0007669"/>
    <property type="project" value="InterPro"/>
</dbReference>
<evidence type="ECO:0000256" key="7">
    <source>
        <dbReference type="ARBA" id="ARBA00022970"/>
    </source>
</evidence>
<feature type="transmembrane region" description="Helical" evidence="10">
    <location>
        <begin position="202"/>
        <end position="224"/>
    </location>
</feature>
<accession>A0A068VUG8</accession>
<dbReference type="PIRSF" id="PIRSF006060">
    <property type="entry name" value="AA_transporter"/>
    <property type="match status" value="1"/>
</dbReference>
<feature type="transmembrane region" description="Helical" evidence="10">
    <location>
        <begin position="160"/>
        <end position="182"/>
    </location>
</feature>
<feature type="transmembrane region" description="Helical" evidence="10">
    <location>
        <begin position="278"/>
        <end position="304"/>
    </location>
</feature>
<feature type="transmembrane region" description="Helical" evidence="10">
    <location>
        <begin position="46"/>
        <end position="65"/>
    </location>
</feature>
<keyword evidence="5" id="KW-0997">Cell inner membrane</keyword>
<dbReference type="GO" id="GO:0005886">
    <property type="term" value="C:plasma membrane"/>
    <property type="evidence" value="ECO:0007669"/>
    <property type="project" value="UniProtKB-SubCell"/>
</dbReference>
<feature type="transmembrane region" description="Helical" evidence="10">
    <location>
        <begin position="130"/>
        <end position="148"/>
    </location>
</feature>
<dbReference type="GeneID" id="61222921"/>
<evidence type="ECO:0000256" key="9">
    <source>
        <dbReference type="ARBA" id="ARBA00023136"/>
    </source>
</evidence>
<keyword evidence="9 10" id="KW-0472">Membrane</keyword>
<evidence type="ECO:0000313" key="12">
    <source>
        <dbReference type="EMBL" id="CEP26356.1"/>
    </source>
</evidence>
<dbReference type="FunFam" id="1.20.1740.10:FF:000001">
    <property type="entry name" value="Amino acid permease"/>
    <property type="match status" value="1"/>
</dbReference>
<dbReference type="RefSeq" id="WP_013160269.1">
    <property type="nucleotide sequence ID" value="NZ_HG975507.1"/>
</dbReference>
<dbReference type="PANTHER" id="PTHR43495:SF4">
    <property type="entry name" value="AROMATIC AMINO ACID TRANSPORT PROTEIN AROP"/>
    <property type="match status" value="1"/>
</dbReference>
<dbReference type="AlphaFoldDB" id="A0A068VUG8"/>
<name>A0A068VUG8_PROFF</name>
<dbReference type="InterPro" id="IPR004841">
    <property type="entry name" value="AA-permease/SLC12A_dom"/>
</dbReference>
<keyword evidence="3" id="KW-0813">Transport</keyword>
<dbReference type="InterPro" id="IPR004840">
    <property type="entry name" value="Amino_acid_permease_CS"/>
</dbReference>
<keyword evidence="7" id="KW-0029">Amino-acid transport</keyword>
<keyword evidence="6 10" id="KW-0812">Transmembrane</keyword>
<feature type="domain" description="Amino acid permease/ SLC12A" evidence="11">
    <location>
        <begin position="21"/>
        <end position="456"/>
    </location>
</feature>
<protein>
    <submittedName>
        <fullName evidence="12">Aromatic amino acid permease 2.A.3.1.3</fullName>
    </submittedName>
</protein>
<feature type="transmembrane region" description="Helical" evidence="10">
    <location>
        <begin position="102"/>
        <end position="124"/>
    </location>
</feature>
<gene>
    <name evidence="12" type="primary">aroP</name>
    <name evidence="12" type="ORF">PFCIRM138_06755</name>
</gene>